<evidence type="ECO:0000313" key="6">
    <source>
        <dbReference type="Proteomes" id="UP001202244"/>
    </source>
</evidence>
<name>A0ABY3Y0B1_9ACTN</name>
<feature type="compositionally biased region" description="Basic and acidic residues" evidence="3">
    <location>
        <begin position="13"/>
        <end position="26"/>
    </location>
</feature>
<comment type="cofactor">
    <cofactor evidence="1">
        <name>Mg(2+)</name>
        <dbReference type="ChEBI" id="CHEBI:18420"/>
    </cofactor>
</comment>
<dbReference type="RefSeq" id="WP_242756304.1">
    <property type="nucleotide sequence ID" value="NZ_CP093846.1"/>
</dbReference>
<keyword evidence="2 5" id="KW-0378">Hydrolase</keyword>
<dbReference type="EMBL" id="CP093846">
    <property type="protein sequence ID" value="UNT00223.1"/>
    <property type="molecule type" value="Genomic_DNA"/>
</dbReference>
<evidence type="ECO:0000256" key="1">
    <source>
        <dbReference type="ARBA" id="ARBA00001946"/>
    </source>
</evidence>
<feature type="region of interest" description="Disordered" evidence="3">
    <location>
        <begin position="234"/>
        <end position="267"/>
    </location>
</feature>
<feature type="domain" description="Nudix hydrolase" evidence="4">
    <location>
        <begin position="57"/>
        <end position="174"/>
    </location>
</feature>
<dbReference type="InterPro" id="IPR015797">
    <property type="entry name" value="NUDIX_hydrolase-like_dom_sf"/>
</dbReference>
<protein>
    <submittedName>
        <fullName evidence="5">NUDIX hydrolase</fullName>
    </submittedName>
</protein>
<feature type="region of interest" description="Disordered" evidence="3">
    <location>
        <begin position="1"/>
        <end position="40"/>
    </location>
</feature>
<dbReference type="InterPro" id="IPR000086">
    <property type="entry name" value="NUDIX_hydrolase_dom"/>
</dbReference>
<dbReference type="Pfam" id="PF00293">
    <property type="entry name" value="NUDIX"/>
    <property type="match status" value="1"/>
</dbReference>
<feature type="compositionally biased region" description="Low complexity" evidence="3">
    <location>
        <begin position="27"/>
        <end position="40"/>
    </location>
</feature>
<reference evidence="5 6" key="1">
    <citation type="journal article" date="2023" name="Microbiol. Spectr.">
        <title>Synergy between Genome Mining, Metabolomics, and Bioinformatics Uncovers Antibacterial Chlorinated Carbazole Alkaloids and Their Biosynthetic Gene Cluster from Streptomyces tubbatahanensis sp. nov., a Novel Actinomycete Isolated from Sulu Sea, Philippines.</title>
        <authorList>
            <person name="Tenebro C.P."/>
            <person name="Trono D.J.V.L."/>
            <person name="Balida L.A.P."/>
            <person name="Bayog L.K.A."/>
            <person name="Bruna J.R."/>
            <person name="Sabido E.M."/>
            <person name="Caspe D.P.C."/>
            <person name="de Los Santos E.L.C."/>
            <person name="Saludes J.P."/>
            <person name="Dalisay D.S."/>
        </authorList>
    </citation>
    <scope>NUCLEOTIDE SEQUENCE [LARGE SCALE GENOMIC DNA]</scope>
    <source>
        <strain evidence="5 6">DSD3025</strain>
    </source>
</reference>
<dbReference type="PANTHER" id="PTHR43046">
    <property type="entry name" value="GDP-MANNOSE MANNOSYL HYDROLASE"/>
    <property type="match status" value="1"/>
</dbReference>
<dbReference type="GO" id="GO:0016787">
    <property type="term" value="F:hydrolase activity"/>
    <property type="evidence" value="ECO:0007669"/>
    <property type="project" value="UniProtKB-KW"/>
</dbReference>
<evidence type="ECO:0000259" key="4">
    <source>
        <dbReference type="Pfam" id="PF00293"/>
    </source>
</evidence>
<accession>A0ABY3Y0B1</accession>
<dbReference type="PANTHER" id="PTHR43046:SF14">
    <property type="entry name" value="MUTT_NUDIX FAMILY PROTEIN"/>
    <property type="match status" value="1"/>
</dbReference>
<evidence type="ECO:0000256" key="2">
    <source>
        <dbReference type="ARBA" id="ARBA00022801"/>
    </source>
</evidence>
<organism evidence="5 6">
    <name type="scientific">Streptomyces tubbatahanensis</name>
    <dbReference type="NCBI Taxonomy" id="2923272"/>
    <lineage>
        <taxon>Bacteria</taxon>
        <taxon>Bacillati</taxon>
        <taxon>Actinomycetota</taxon>
        <taxon>Actinomycetes</taxon>
        <taxon>Kitasatosporales</taxon>
        <taxon>Streptomycetaceae</taxon>
        <taxon>Streptomyces</taxon>
    </lineage>
</organism>
<dbReference type="Gene3D" id="3.90.79.10">
    <property type="entry name" value="Nucleoside Triphosphate Pyrophosphohydrolase"/>
    <property type="match status" value="2"/>
</dbReference>
<proteinExistence type="predicted"/>
<dbReference type="SUPFAM" id="SSF55811">
    <property type="entry name" value="Nudix"/>
    <property type="match status" value="2"/>
</dbReference>
<sequence length="373" mass="38318">MTSTPRTPAAPAPREDRAVPEPRGAEAARPAAVPAADPAPGPDAELAAYLAAHPSPAAAVDAVIRDERGRLLIVDPVYKAGWDLPGGMVDDEGLVDGLVREVREELCPAGLRVGRLLAVDNVPATAYGRALTACVYAVHLPHPVAAEDLRLQRDELRAAAFLPEREALARLPERLRRRTAAALAAERGAATAHLVDGHPAPLDERDRRALLPGPVVAAAALVTDRSGRILVVTSTGNGTGTGTGPQEADEAEEAWAGSEGGRGPGSPYRLPGTVVAAAETPEEGAARALARHAGECGHTVGRLLAVDSARCPSGGRALVAHLFAARATGEPPPATAHWLSPGEAVAAVPAHEARLLSAALAPGTPTRPSLPED</sequence>
<evidence type="ECO:0000313" key="5">
    <source>
        <dbReference type="EMBL" id="UNT00223.1"/>
    </source>
</evidence>
<evidence type="ECO:0000256" key="3">
    <source>
        <dbReference type="SAM" id="MobiDB-lite"/>
    </source>
</evidence>
<keyword evidence="6" id="KW-1185">Reference proteome</keyword>
<gene>
    <name evidence="5" type="ORF">MMF93_29995</name>
</gene>
<dbReference type="Proteomes" id="UP001202244">
    <property type="component" value="Chromosome"/>
</dbReference>